<protein>
    <submittedName>
        <fullName evidence="1">Uncharacterized protein</fullName>
    </submittedName>
</protein>
<dbReference type="Proteomes" id="UP000006447">
    <property type="component" value="Unassembled WGS sequence"/>
</dbReference>
<dbReference type="EMBL" id="AJJH01000148">
    <property type="protein sequence ID" value="EID75867.1"/>
    <property type="molecule type" value="Genomic_DNA"/>
</dbReference>
<name>I0WHK1_RHOOP</name>
<dbReference type="AlphaFoldDB" id="I0WHK1"/>
<evidence type="ECO:0000313" key="2">
    <source>
        <dbReference type="Proteomes" id="UP000006447"/>
    </source>
</evidence>
<gene>
    <name evidence="1" type="ORF">W59_27226</name>
</gene>
<accession>I0WHK1</accession>
<sequence>MCGDLAIEEFIIRNGVAWIDYELTLD</sequence>
<evidence type="ECO:0000313" key="1">
    <source>
        <dbReference type="EMBL" id="EID75867.1"/>
    </source>
</evidence>
<reference evidence="1 2" key="1">
    <citation type="journal article" date="2012" name="J. Bacteriol.">
        <title>Draft genome sequence of the nitrophenol-degrading actinomycete Rhodococcus imtechensis RKJ300.</title>
        <authorList>
            <person name="Vikram S."/>
            <person name="Kumar S."/>
            <person name="Subramanian S."/>
            <person name="Raghava G.P."/>
        </authorList>
    </citation>
    <scope>NUCLEOTIDE SEQUENCE [LARGE SCALE GENOMIC DNA]</scope>
    <source>
        <strain evidence="1 2">RKJ300</strain>
    </source>
</reference>
<comment type="caution">
    <text evidence="1">The sequence shown here is derived from an EMBL/GenBank/DDBJ whole genome shotgun (WGS) entry which is preliminary data.</text>
</comment>
<organism evidence="1 2">
    <name type="scientific">Rhodococcus opacus RKJ300 = JCM 13270</name>
    <dbReference type="NCBI Taxonomy" id="1165867"/>
    <lineage>
        <taxon>Bacteria</taxon>
        <taxon>Bacillati</taxon>
        <taxon>Actinomycetota</taxon>
        <taxon>Actinomycetes</taxon>
        <taxon>Mycobacteriales</taxon>
        <taxon>Nocardiaceae</taxon>
        <taxon>Rhodococcus</taxon>
    </lineage>
</organism>
<proteinExistence type="predicted"/>